<dbReference type="OrthoDB" id="8725016at2759"/>
<dbReference type="Pfam" id="PF15385">
    <property type="entry name" value="SARG"/>
    <property type="match status" value="1"/>
</dbReference>
<organism evidence="3 4">
    <name type="scientific">Hipposideros armiger</name>
    <name type="common">Great Himalayan leaf-nosed bat</name>
    <dbReference type="NCBI Taxonomy" id="186990"/>
    <lineage>
        <taxon>Eukaryota</taxon>
        <taxon>Metazoa</taxon>
        <taxon>Chordata</taxon>
        <taxon>Craniata</taxon>
        <taxon>Vertebrata</taxon>
        <taxon>Euteleostomi</taxon>
        <taxon>Mammalia</taxon>
        <taxon>Eutheria</taxon>
        <taxon>Laurasiatheria</taxon>
        <taxon>Chiroptera</taxon>
        <taxon>Yinpterochiroptera</taxon>
        <taxon>Rhinolophoidea</taxon>
        <taxon>Hipposideridae</taxon>
        <taxon>Hipposideros</taxon>
    </lineage>
</organism>
<dbReference type="GeneID" id="109390490"/>
<feature type="region of interest" description="Disordered" evidence="2">
    <location>
        <begin position="260"/>
        <end position="327"/>
    </location>
</feature>
<accession>A0A8B7SJ02</accession>
<feature type="compositionally biased region" description="Low complexity" evidence="2">
    <location>
        <begin position="155"/>
        <end position="173"/>
    </location>
</feature>
<feature type="region of interest" description="Disordered" evidence="2">
    <location>
        <begin position="222"/>
        <end position="248"/>
    </location>
</feature>
<keyword evidence="3" id="KW-1185">Reference proteome</keyword>
<sequence>MESRSRGCSSHLPPGRPEHCTSRACKPAPGRGPTPHPTSGVWPGHGLRAAPNTPGDSEPVDRSHHPHNTCSGLGEERARKPTRTPKAPAAEQGMLGEGKKPEIIPQLQNGPLAPSLLPVIKPLADVSVGMPINHQKSDSAEMDSDLSLSCRLSDLSRGGSLESRSSSSRSRSLTSDDESLKFLTHEEKDVILFFEETIDSLEDDLEEQVLCDSRVRCLSPRSLEGSASNHSEPEDVIDLVPPGRAAREPECLPDVTEAAGAKPVGEEDTPVPQCGTQDTEACPPPEGTVPVPEALPRPPSLPVTAAPAHPRKELLSPPPAEHPKLPRSVPTPLVIAQKMSEKLAGNEALSPTSPSKEGRPGEWRTLTSVGPGNGEHSLWPRHTAQPAPKTHRFPSNISVTNSAGREFNKTISKAAVNVQERKARVLANINGVSFFSMGESEDRAPKSDVPEPRRSASPEPGARDQSRPGSVQEAVSARAGGQPSTQQSRGVQTELSPPLANGFQSVHDVLKSERSAFVSTGKTITIRPDAAHASKLARQNASKSLYEHWQADCSQHARKRSGSLPRAVGFRPQGITVQFAGRGSTEEARREALRKLGLLKETL</sequence>
<feature type="region of interest" description="Disordered" evidence="2">
    <location>
        <begin position="155"/>
        <end position="177"/>
    </location>
</feature>
<keyword evidence="1" id="KW-0597">Phosphoprotein</keyword>
<dbReference type="RefSeq" id="XP_019512538.1">
    <property type="nucleotide sequence ID" value="XM_019656993.1"/>
</dbReference>
<evidence type="ECO:0000313" key="4">
    <source>
        <dbReference type="RefSeq" id="XP_019512538.1"/>
    </source>
</evidence>
<gene>
    <name evidence="4" type="primary">PROSER2</name>
</gene>
<feature type="compositionally biased region" description="Pro residues" evidence="2">
    <location>
        <begin position="282"/>
        <end position="301"/>
    </location>
</feature>
<evidence type="ECO:0000256" key="1">
    <source>
        <dbReference type="ARBA" id="ARBA00022553"/>
    </source>
</evidence>
<dbReference type="PANTHER" id="PTHR16095">
    <property type="entry name" value="TRANSMEMBRANE PROTEIN 143 FAMILY MEMBER"/>
    <property type="match status" value="1"/>
</dbReference>
<feature type="region of interest" description="Disordered" evidence="2">
    <location>
        <begin position="438"/>
        <end position="500"/>
    </location>
</feature>
<dbReference type="AlphaFoldDB" id="A0A8B7SJ02"/>
<reference evidence="4" key="1">
    <citation type="submission" date="2025-08" db="UniProtKB">
        <authorList>
            <consortium name="RefSeq"/>
        </authorList>
    </citation>
    <scope>IDENTIFICATION</scope>
    <source>
        <tissue evidence="4">Muscle</tissue>
    </source>
</reference>
<evidence type="ECO:0000256" key="2">
    <source>
        <dbReference type="SAM" id="MobiDB-lite"/>
    </source>
</evidence>
<dbReference type="Proteomes" id="UP000694851">
    <property type="component" value="Unplaced"/>
</dbReference>
<feature type="compositionally biased region" description="Polar residues" evidence="2">
    <location>
        <begin position="482"/>
        <end position="495"/>
    </location>
</feature>
<feature type="region of interest" description="Disordered" evidence="2">
    <location>
        <begin position="1"/>
        <end position="97"/>
    </location>
</feature>
<name>A0A8B7SJ02_HIPAR</name>
<dbReference type="KEGG" id="hai:109390490"/>
<evidence type="ECO:0000313" key="3">
    <source>
        <dbReference type="Proteomes" id="UP000694851"/>
    </source>
</evidence>
<feature type="compositionally biased region" description="Basic and acidic residues" evidence="2">
    <location>
        <begin position="440"/>
        <end position="466"/>
    </location>
</feature>
<dbReference type="CTD" id="254427"/>
<protein>
    <submittedName>
        <fullName evidence="4">Proline and serine-rich protein 2</fullName>
    </submittedName>
</protein>
<dbReference type="PANTHER" id="PTHR16095:SF9">
    <property type="entry name" value="PROLINE AND SERINE-RICH PROTEIN 2"/>
    <property type="match status" value="1"/>
</dbReference>
<proteinExistence type="predicted"/>
<feature type="region of interest" description="Disordered" evidence="2">
    <location>
        <begin position="344"/>
        <end position="396"/>
    </location>
</feature>